<comment type="caution">
    <text evidence="1">The sequence shown here is derived from an EMBL/GenBank/DDBJ whole genome shotgun (WGS) entry which is preliminary data.</text>
</comment>
<reference evidence="1" key="1">
    <citation type="submission" date="2021-02" db="EMBL/GenBank/DDBJ databases">
        <authorList>
            <consortium name="DOE Joint Genome Institute"/>
            <person name="Ahrendt S."/>
            <person name="Looney B.P."/>
            <person name="Miyauchi S."/>
            <person name="Morin E."/>
            <person name="Drula E."/>
            <person name="Courty P.E."/>
            <person name="Chicoki N."/>
            <person name="Fauchery L."/>
            <person name="Kohler A."/>
            <person name="Kuo A."/>
            <person name="Labutti K."/>
            <person name="Pangilinan J."/>
            <person name="Lipzen A."/>
            <person name="Riley R."/>
            <person name="Andreopoulos W."/>
            <person name="He G."/>
            <person name="Johnson J."/>
            <person name="Barry K.W."/>
            <person name="Grigoriev I.V."/>
            <person name="Nagy L."/>
            <person name="Hibbett D."/>
            <person name="Henrissat B."/>
            <person name="Matheny P.B."/>
            <person name="Labbe J."/>
            <person name="Martin F."/>
        </authorList>
    </citation>
    <scope>NUCLEOTIDE SEQUENCE</scope>
    <source>
        <strain evidence="1">FP105234-sp</strain>
    </source>
</reference>
<sequence>ADNLEHDARQAKEQLAELTRTAADYSQMIERKEADILRVKADLDASKAERSHLSKEVIDLKVQIETLSAELSSRRESESRNAALHVKLQDELDELRALMEAKTSEESRRSEVERKKDEELLDLRSLVPRLREELAAAQLAAVDVQSKLTAELKSTASEH</sequence>
<reference evidence="1" key="2">
    <citation type="journal article" date="2022" name="New Phytol.">
        <title>Evolutionary transition to the ectomycorrhizal habit in the genomes of a hyperdiverse lineage of mushroom-forming fungi.</title>
        <authorList>
            <person name="Looney B."/>
            <person name="Miyauchi S."/>
            <person name="Morin E."/>
            <person name="Drula E."/>
            <person name="Courty P.E."/>
            <person name="Kohler A."/>
            <person name="Kuo A."/>
            <person name="LaButti K."/>
            <person name="Pangilinan J."/>
            <person name="Lipzen A."/>
            <person name="Riley R."/>
            <person name="Andreopoulos W."/>
            <person name="He G."/>
            <person name="Johnson J."/>
            <person name="Nolan M."/>
            <person name="Tritt A."/>
            <person name="Barry K.W."/>
            <person name="Grigoriev I.V."/>
            <person name="Nagy L.G."/>
            <person name="Hibbett D."/>
            <person name="Henrissat B."/>
            <person name="Matheny P.B."/>
            <person name="Labbe J."/>
            <person name="Martin F.M."/>
        </authorList>
    </citation>
    <scope>NUCLEOTIDE SEQUENCE</scope>
    <source>
        <strain evidence="1">FP105234-sp</strain>
    </source>
</reference>
<dbReference type="EMBL" id="MU276196">
    <property type="protein sequence ID" value="KAI0040443.1"/>
    <property type="molecule type" value="Genomic_DNA"/>
</dbReference>
<organism evidence="1 2">
    <name type="scientific">Auriscalpium vulgare</name>
    <dbReference type="NCBI Taxonomy" id="40419"/>
    <lineage>
        <taxon>Eukaryota</taxon>
        <taxon>Fungi</taxon>
        <taxon>Dikarya</taxon>
        <taxon>Basidiomycota</taxon>
        <taxon>Agaricomycotina</taxon>
        <taxon>Agaricomycetes</taxon>
        <taxon>Russulales</taxon>
        <taxon>Auriscalpiaceae</taxon>
        <taxon>Auriscalpium</taxon>
    </lineage>
</organism>
<name>A0ACB8R8V9_9AGAM</name>
<evidence type="ECO:0000313" key="1">
    <source>
        <dbReference type="EMBL" id="KAI0040443.1"/>
    </source>
</evidence>
<evidence type="ECO:0000313" key="2">
    <source>
        <dbReference type="Proteomes" id="UP000814033"/>
    </source>
</evidence>
<feature type="non-terminal residue" evidence="1">
    <location>
        <position position="1"/>
    </location>
</feature>
<proteinExistence type="predicted"/>
<gene>
    <name evidence="1" type="ORF">FA95DRAFT_1454172</name>
</gene>
<dbReference type="Proteomes" id="UP000814033">
    <property type="component" value="Unassembled WGS sequence"/>
</dbReference>
<feature type="non-terminal residue" evidence="1">
    <location>
        <position position="159"/>
    </location>
</feature>
<keyword evidence="2" id="KW-1185">Reference proteome</keyword>
<protein>
    <submittedName>
        <fullName evidence="1">Uncharacterized protein</fullName>
    </submittedName>
</protein>
<accession>A0ACB8R8V9</accession>